<keyword evidence="2" id="KW-1185">Reference proteome</keyword>
<comment type="caution">
    <text evidence="1">The sequence shown here is derived from an EMBL/GenBank/DDBJ whole genome shotgun (WGS) entry which is preliminary data.</text>
</comment>
<dbReference type="Proteomes" id="UP000245207">
    <property type="component" value="Unassembled WGS sequence"/>
</dbReference>
<organism evidence="1 2">
    <name type="scientific">Artemisia annua</name>
    <name type="common">Sweet wormwood</name>
    <dbReference type="NCBI Taxonomy" id="35608"/>
    <lineage>
        <taxon>Eukaryota</taxon>
        <taxon>Viridiplantae</taxon>
        <taxon>Streptophyta</taxon>
        <taxon>Embryophyta</taxon>
        <taxon>Tracheophyta</taxon>
        <taxon>Spermatophyta</taxon>
        <taxon>Magnoliopsida</taxon>
        <taxon>eudicotyledons</taxon>
        <taxon>Gunneridae</taxon>
        <taxon>Pentapetalae</taxon>
        <taxon>asterids</taxon>
        <taxon>campanulids</taxon>
        <taxon>Asterales</taxon>
        <taxon>Asteraceae</taxon>
        <taxon>Asteroideae</taxon>
        <taxon>Anthemideae</taxon>
        <taxon>Artemisiinae</taxon>
        <taxon>Artemisia</taxon>
    </lineage>
</organism>
<gene>
    <name evidence="1" type="ORF">CTI12_AA544750</name>
</gene>
<evidence type="ECO:0000313" key="2">
    <source>
        <dbReference type="Proteomes" id="UP000245207"/>
    </source>
</evidence>
<sequence length="124" mass="13810">MYYAIFFVGINNPKTVQPVVATDLAVFYRESAAEMYYSLPYAMPQALLMVKHKGNSKLQIDDLMSEKRINDAAARDGSGQHVLGKVAMLLKQVQEIGAKAKLEVEVKVKKMDQGDPKENCEVSD</sequence>
<dbReference type="STRING" id="35608.A0A2U1L023"/>
<dbReference type="OrthoDB" id="66620at2759"/>
<dbReference type="PANTHER" id="PTHR48040:SF66">
    <property type="entry name" value="PLANT PDR ABC TRANSPORTER ASSOCIATED-RELATED"/>
    <property type="match status" value="1"/>
</dbReference>
<evidence type="ECO:0000313" key="1">
    <source>
        <dbReference type="EMBL" id="PWA42351.1"/>
    </source>
</evidence>
<protein>
    <submittedName>
        <fullName evidence="1">Pigment permease</fullName>
    </submittedName>
</protein>
<name>A0A2U1L023_ARTAN</name>
<proteinExistence type="predicted"/>
<dbReference type="EMBL" id="PKPP01012456">
    <property type="protein sequence ID" value="PWA42351.1"/>
    <property type="molecule type" value="Genomic_DNA"/>
</dbReference>
<dbReference type="AlphaFoldDB" id="A0A2U1L023"/>
<accession>A0A2U1L023</accession>
<dbReference type="PANTHER" id="PTHR48040">
    <property type="entry name" value="PLEIOTROPIC DRUG RESISTANCE PROTEIN 1-LIKE ISOFORM X1"/>
    <property type="match status" value="1"/>
</dbReference>
<reference evidence="1 2" key="1">
    <citation type="journal article" date="2018" name="Mol. Plant">
        <title>The genome of Artemisia annua provides insight into the evolution of Asteraceae family and artemisinin biosynthesis.</title>
        <authorList>
            <person name="Shen Q."/>
            <person name="Zhang L."/>
            <person name="Liao Z."/>
            <person name="Wang S."/>
            <person name="Yan T."/>
            <person name="Shi P."/>
            <person name="Liu M."/>
            <person name="Fu X."/>
            <person name="Pan Q."/>
            <person name="Wang Y."/>
            <person name="Lv Z."/>
            <person name="Lu X."/>
            <person name="Zhang F."/>
            <person name="Jiang W."/>
            <person name="Ma Y."/>
            <person name="Chen M."/>
            <person name="Hao X."/>
            <person name="Li L."/>
            <person name="Tang Y."/>
            <person name="Lv G."/>
            <person name="Zhou Y."/>
            <person name="Sun X."/>
            <person name="Brodelius P.E."/>
            <person name="Rose J.K.C."/>
            <person name="Tang K."/>
        </authorList>
    </citation>
    <scope>NUCLEOTIDE SEQUENCE [LARGE SCALE GENOMIC DNA]</scope>
    <source>
        <strain evidence="2">cv. Huhao1</strain>
        <tissue evidence="1">Leaf</tissue>
    </source>
</reference>